<dbReference type="EMBL" id="JAPFQN010000010">
    <property type="protein sequence ID" value="MCX2745502.1"/>
    <property type="molecule type" value="Genomic_DNA"/>
</dbReference>
<reference evidence="2 3" key="1">
    <citation type="submission" date="2022-11" db="EMBL/GenBank/DDBJ databases">
        <title>The characterization of three novel Bacteroidetes species and genomic analysis of their roles in tidal elemental geochemical cycles.</title>
        <authorList>
            <person name="Ma K."/>
        </authorList>
    </citation>
    <scope>NUCLEOTIDE SEQUENCE [LARGE SCALE GENOMIC DNA]</scope>
    <source>
        <strain evidence="2 3">M17</strain>
    </source>
</reference>
<dbReference type="Pfam" id="PF12146">
    <property type="entry name" value="Hydrolase_4"/>
    <property type="match status" value="1"/>
</dbReference>
<evidence type="ECO:0000313" key="2">
    <source>
        <dbReference type="EMBL" id="MCX2745502.1"/>
    </source>
</evidence>
<dbReference type="Gene3D" id="3.40.50.1820">
    <property type="entry name" value="alpha/beta hydrolase"/>
    <property type="match status" value="1"/>
</dbReference>
<dbReference type="GO" id="GO:0016787">
    <property type="term" value="F:hydrolase activity"/>
    <property type="evidence" value="ECO:0007669"/>
    <property type="project" value="UniProtKB-KW"/>
</dbReference>
<evidence type="ECO:0000259" key="1">
    <source>
        <dbReference type="Pfam" id="PF12146"/>
    </source>
</evidence>
<dbReference type="RefSeq" id="WP_266058093.1">
    <property type="nucleotide sequence ID" value="NZ_JAPFQN010000010.1"/>
</dbReference>
<evidence type="ECO:0000313" key="3">
    <source>
        <dbReference type="Proteomes" id="UP001209885"/>
    </source>
</evidence>
<keyword evidence="2" id="KW-0378">Hydrolase</keyword>
<organism evidence="2 3">
    <name type="scientific">Mangrovivirga halotolerans</name>
    <dbReference type="NCBI Taxonomy" id="2993936"/>
    <lineage>
        <taxon>Bacteria</taxon>
        <taxon>Pseudomonadati</taxon>
        <taxon>Bacteroidota</taxon>
        <taxon>Cytophagia</taxon>
        <taxon>Cytophagales</taxon>
        <taxon>Mangrovivirgaceae</taxon>
        <taxon>Mangrovivirga</taxon>
    </lineage>
</organism>
<comment type="caution">
    <text evidence="2">The sequence shown here is derived from an EMBL/GenBank/DDBJ whole genome shotgun (WGS) entry which is preliminary data.</text>
</comment>
<dbReference type="PANTHER" id="PTHR12277:SF81">
    <property type="entry name" value="PROTEIN ABHD13"/>
    <property type="match status" value="1"/>
</dbReference>
<dbReference type="SUPFAM" id="SSF53474">
    <property type="entry name" value="alpha/beta-Hydrolases"/>
    <property type="match status" value="1"/>
</dbReference>
<dbReference type="InterPro" id="IPR029058">
    <property type="entry name" value="AB_hydrolase_fold"/>
</dbReference>
<sequence length="200" mass="22154">MIHGSGGNVSFYQPMIKTLVDNGFEVYALDWRGYGKSTGKPGYKGIMKDTQVAFTDFLNKAKGDSVQSIVYGMSLGGQLAVKITADNESQVDLLVLDGTVESAQSLAIDYAPAEFLKAKAKDTPEDFNQDYIAVRDIALIKNTPKLIIHSKSDKEIPFKRGKNVFEAAKEPKQFWETDTDHIMTLTDLPDETIERINALL</sequence>
<protein>
    <submittedName>
        <fullName evidence="2">Alpha/beta fold hydrolase</fullName>
    </submittedName>
</protein>
<keyword evidence="3" id="KW-1185">Reference proteome</keyword>
<gene>
    <name evidence="2" type="ORF">OO013_16600</name>
</gene>
<dbReference type="InterPro" id="IPR022742">
    <property type="entry name" value="Hydrolase_4"/>
</dbReference>
<dbReference type="Proteomes" id="UP001209885">
    <property type="component" value="Unassembled WGS sequence"/>
</dbReference>
<proteinExistence type="predicted"/>
<accession>A0ABT3RUP7</accession>
<dbReference type="PANTHER" id="PTHR12277">
    <property type="entry name" value="ALPHA/BETA HYDROLASE DOMAIN-CONTAINING PROTEIN"/>
    <property type="match status" value="1"/>
</dbReference>
<name>A0ABT3RUP7_9BACT</name>
<feature type="domain" description="Serine aminopeptidase S33" evidence="1">
    <location>
        <begin position="2"/>
        <end position="100"/>
    </location>
</feature>